<keyword evidence="3" id="KW-1185">Reference proteome</keyword>
<gene>
    <name evidence="4" type="primary">LOC100206244</name>
</gene>
<evidence type="ECO:0000313" key="3">
    <source>
        <dbReference type="Proteomes" id="UP001652625"/>
    </source>
</evidence>
<proteinExistence type="predicted"/>
<feature type="compositionally biased region" description="Basic residues" evidence="1">
    <location>
        <begin position="186"/>
        <end position="195"/>
    </location>
</feature>
<dbReference type="PANTHER" id="PTHR45762">
    <property type="entry name" value="ZINC FINGER RNA-BINDING PROTEIN"/>
    <property type="match status" value="1"/>
</dbReference>
<feature type="region of interest" description="Disordered" evidence="1">
    <location>
        <begin position="173"/>
        <end position="195"/>
    </location>
</feature>
<feature type="domain" description="C2H2-type" evidence="2">
    <location>
        <begin position="63"/>
        <end position="86"/>
    </location>
</feature>
<evidence type="ECO:0000313" key="4">
    <source>
        <dbReference type="RefSeq" id="XP_065665828.1"/>
    </source>
</evidence>
<name>A0ABM4CV92_HYDVU</name>
<dbReference type="SUPFAM" id="SSF57667">
    <property type="entry name" value="beta-beta-alpha zinc fingers"/>
    <property type="match status" value="1"/>
</dbReference>
<dbReference type="InterPro" id="IPR036236">
    <property type="entry name" value="Znf_C2H2_sf"/>
</dbReference>
<dbReference type="Proteomes" id="UP001652625">
    <property type="component" value="Chromosome 11"/>
</dbReference>
<dbReference type="RefSeq" id="XP_065665828.1">
    <property type="nucleotide sequence ID" value="XM_065809756.1"/>
</dbReference>
<protein>
    <submittedName>
        <fullName evidence="4">Uncharacterized protein LOC100206244 isoform X3</fullName>
    </submittedName>
</protein>
<dbReference type="InterPro" id="IPR013087">
    <property type="entry name" value="Znf_C2H2_type"/>
</dbReference>
<sequence length="458" mass="53291">MSNGADTDILCGLCEFKSSSLAVYKEHILSEHHMKKIPEESKNDVIKNKDHKIKEHKNKELHHCYLCNVTCNGEVCWKAHLEGSKHKKKSMHQIGHDSEKENLQTERNTLIYSNQNFRPKSQYSAFKSSKRHPYINESHHIPSLMDQEIHPPSFLAGDVSLFNQTGNISDELTTDTHGMRYPSLKRSPHKINNKPFRKSQRWNDISNSDCSQPMPSNAYEMSISTQRDIGDEIKDEMKRVQKQAQETRLAEQRRKDHMKYEEIRTFKREQMHEDTPPPPPRTLDDETKRLVMQNLVELAKCCVTNETDAELALQVSNALTQALLQYKMKNMPSSVLQTLSSVPHQQYLQQQQQYFIGNAQSPNQYVYPTPPAHQPAPVEVSRPPVAPIEIDSRFPMSGENLFPPVQYQHYQQASNYDQYFVPQNNHYNIHEQPQQHVPMQQLEISSFEPQRYEQFRSV</sequence>
<dbReference type="Pfam" id="PF12874">
    <property type="entry name" value="zf-met"/>
    <property type="match status" value="1"/>
</dbReference>
<accession>A0ABM4CV92</accession>
<dbReference type="Gene3D" id="3.30.160.60">
    <property type="entry name" value="Classic Zinc Finger"/>
    <property type="match status" value="1"/>
</dbReference>
<evidence type="ECO:0000256" key="1">
    <source>
        <dbReference type="SAM" id="MobiDB-lite"/>
    </source>
</evidence>
<reference evidence="4" key="1">
    <citation type="submission" date="2025-08" db="UniProtKB">
        <authorList>
            <consortium name="RefSeq"/>
        </authorList>
    </citation>
    <scope>IDENTIFICATION</scope>
</reference>
<evidence type="ECO:0000259" key="2">
    <source>
        <dbReference type="Pfam" id="PF12874"/>
    </source>
</evidence>
<organism evidence="3 4">
    <name type="scientific">Hydra vulgaris</name>
    <name type="common">Hydra</name>
    <name type="synonym">Hydra attenuata</name>
    <dbReference type="NCBI Taxonomy" id="6087"/>
    <lineage>
        <taxon>Eukaryota</taxon>
        <taxon>Metazoa</taxon>
        <taxon>Cnidaria</taxon>
        <taxon>Hydrozoa</taxon>
        <taxon>Hydroidolina</taxon>
        <taxon>Anthoathecata</taxon>
        <taxon>Aplanulata</taxon>
        <taxon>Hydridae</taxon>
        <taxon>Hydra</taxon>
    </lineage>
</organism>
<dbReference type="PANTHER" id="PTHR45762:SF3">
    <property type="entry name" value="ZINC-FINGER PROTEIN AT 72D, ISOFORM B"/>
    <property type="match status" value="1"/>
</dbReference>
<dbReference type="GeneID" id="100206244"/>